<evidence type="ECO:0000313" key="3">
    <source>
        <dbReference type="Proteomes" id="UP000192536"/>
    </source>
</evidence>
<gene>
    <name evidence="2" type="ORF">BS640_07990</name>
</gene>
<feature type="region of interest" description="Disordered" evidence="1">
    <location>
        <begin position="492"/>
        <end position="524"/>
    </location>
</feature>
<dbReference type="AlphaFoldDB" id="A0A1X0WH47"/>
<name>A0A1X0WH47_9GAMM</name>
<evidence type="ECO:0000256" key="1">
    <source>
        <dbReference type="SAM" id="MobiDB-lite"/>
    </source>
</evidence>
<feature type="compositionally biased region" description="Low complexity" evidence="1">
    <location>
        <begin position="492"/>
        <end position="508"/>
    </location>
</feature>
<dbReference type="Pfam" id="PF06097">
    <property type="entry name" value="DUF945"/>
    <property type="match status" value="1"/>
</dbReference>
<proteinExistence type="predicted"/>
<dbReference type="InterPro" id="IPR010352">
    <property type="entry name" value="DUF945"/>
</dbReference>
<evidence type="ECO:0000313" key="2">
    <source>
        <dbReference type="EMBL" id="ORJ26041.1"/>
    </source>
</evidence>
<accession>A0A1X0WH47</accession>
<dbReference type="Proteomes" id="UP000192536">
    <property type="component" value="Unassembled WGS sequence"/>
</dbReference>
<sequence length="524" mass="56762">MKKSLVAVSVIVVLGAAWTGTSWYTGKMLEQNMGDTVAEANSQIQAHYPHAGIKLVYQDYQRGIFSSTVRFVAQPDGNSPDNVLQPGDEIAFLETLDHGPFPAAQLKKFNLIPSAASVHTELQNTPAVKDLFDMTQGKSPVTAETRVGYSGDTASVINIQPIDFQKNNSRLQFSGATVNLDADKDLKKVKIDTKADSLAFTSPNQWGQLEKITLAGLNLTSDTHQSQSQLYIGGGNLNADNIGIDIDNKDVAQVAGFKLNSQFDEEGQNLKGELNYSLDSLKIQGADFGSGKLTIKLDRLDEQALKQFTDTYHQQAMDLLQKSQQLDPQIYQQQATALLLSNLPILLKGNPSINIDPLSWKNSKGESTFNLKLDLKDPTVATSQAQTEDQLISQLVSNVDAKLNIPIDMATELTTQTAKVEGYTGDDAEKLAKQQVQGLAAMGQMFKLTTLQDNAITSSFHYSDNQVDLNGQKMTLQQFAGLFGVFGGPAIPAQQAPAQPETQAAPVQPDAPVPPTVVPAQPTK</sequence>
<dbReference type="RefSeq" id="WP_084912329.1">
    <property type="nucleotide sequence ID" value="NZ_MRWE01000010.1"/>
</dbReference>
<comment type="caution">
    <text evidence="2">The sequence shown here is derived from an EMBL/GenBank/DDBJ whole genome shotgun (WGS) entry which is preliminary data.</text>
</comment>
<reference evidence="2 3" key="1">
    <citation type="journal article" date="2017" name="Int. J. Syst. Evol. Microbiol.">
        <title>Rouxiella badensis sp. nov. and Rouxiella silvae sp. nov. isolated from peat bog soil in Germany and emendation of the genus description.</title>
        <authorList>
            <person name="Le Fleche-Mateos A."/>
            <person name="Kugler J.H."/>
            <person name="Hansen S.H."/>
            <person name="Syldatk C."/>
            <person name="Hausmann R."/>
            <person name="Lomprez F."/>
            <person name="Vandenbogaert M."/>
            <person name="Manuguerra J.C."/>
            <person name="Grimont P.A."/>
        </authorList>
    </citation>
    <scope>NUCLEOTIDE SEQUENCE [LARGE SCALE GENOMIC DNA]</scope>
    <source>
        <strain evidence="2 3">DSM 100043</strain>
    </source>
</reference>
<organism evidence="2 3">
    <name type="scientific">Rouxiella badensis</name>
    <dbReference type="NCBI Taxonomy" id="1646377"/>
    <lineage>
        <taxon>Bacteria</taxon>
        <taxon>Pseudomonadati</taxon>
        <taxon>Pseudomonadota</taxon>
        <taxon>Gammaproteobacteria</taxon>
        <taxon>Enterobacterales</taxon>
        <taxon>Yersiniaceae</taxon>
        <taxon>Rouxiella</taxon>
    </lineage>
</organism>
<protein>
    <submittedName>
        <fullName evidence="2">GTP-binding protein</fullName>
    </submittedName>
</protein>
<keyword evidence="3" id="KW-1185">Reference proteome</keyword>
<dbReference type="EMBL" id="MRWE01000010">
    <property type="protein sequence ID" value="ORJ26041.1"/>
    <property type="molecule type" value="Genomic_DNA"/>
</dbReference>
<dbReference type="STRING" id="1646377.BS640_07990"/>